<evidence type="ECO:0000259" key="4">
    <source>
        <dbReference type="SMART" id="SM00861"/>
    </source>
</evidence>
<feature type="domain" description="Transketolase-like pyrimidine-binding" evidence="4">
    <location>
        <begin position="3"/>
        <end position="168"/>
    </location>
</feature>
<evidence type="ECO:0000313" key="5">
    <source>
        <dbReference type="EMBL" id="MCR1899396.1"/>
    </source>
</evidence>
<dbReference type="Proteomes" id="UP001205748">
    <property type="component" value="Unassembled WGS sequence"/>
</dbReference>
<accession>A0AAE3HFV6</accession>
<protein>
    <submittedName>
        <fullName evidence="5">Transketolase family protein</fullName>
    </submittedName>
</protein>
<dbReference type="InterPro" id="IPR009014">
    <property type="entry name" value="Transketo_C/PFOR_II"/>
</dbReference>
<dbReference type="CDD" id="cd07033">
    <property type="entry name" value="TPP_PYR_DXS_TK_like"/>
    <property type="match status" value="1"/>
</dbReference>
<dbReference type="Gene3D" id="3.40.50.970">
    <property type="match status" value="1"/>
</dbReference>
<dbReference type="Pfam" id="PF02779">
    <property type="entry name" value="Transket_pyr"/>
    <property type="match status" value="1"/>
</dbReference>
<dbReference type="SMART" id="SM00861">
    <property type="entry name" value="Transket_pyr"/>
    <property type="match status" value="1"/>
</dbReference>
<organism evidence="5 6">
    <name type="scientific">Irregularibacter muris</name>
    <dbReference type="NCBI Taxonomy" id="1796619"/>
    <lineage>
        <taxon>Bacteria</taxon>
        <taxon>Bacillati</taxon>
        <taxon>Bacillota</taxon>
        <taxon>Clostridia</taxon>
        <taxon>Eubacteriales</taxon>
        <taxon>Eubacteriaceae</taxon>
        <taxon>Irregularibacter</taxon>
    </lineage>
</organism>
<gene>
    <name evidence="5" type="ORF">NSA47_10415</name>
</gene>
<dbReference type="InterPro" id="IPR005475">
    <property type="entry name" value="Transketolase-like_Pyr-bd"/>
</dbReference>
<dbReference type="SUPFAM" id="SSF52518">
    <property type="entry name" value="Thiamin diphosphate-binding fold (THDP-binding)"/>
    <property type="match status" value="1"/>
</dbReference>
<sequence length="314" mass="33576">MSLSTREAYGIAIESLGDKYDFWVMDADLSKATMTHLFGEKFPDRFVNMGISESDLMTTAAGIASCGQMVFASTFAIFAAGRAFEQIRNSIAYTGLNVKIAATHGGVLIGEDGGSHQCIEDISLMRTLPNMTVIAPCDEASTFSAVEAAVKVSGPVYLRFGRFPAENVYTEGHVPFVVGKGNVIEDGDDVVIFAIGDMVSNAIKAAGMLAADGLSAAVIDMHTIKPIDKELILEYAFKTGAVVTAEDHNIIGGLGSAVAEVLAENPHAVLRRLGVKDTFGRSGKRKDLEEYFGLTSKDIYEKCRDAIASKNPNK</sequence>
<comment type="cofactor">
    <cofactor evidence="1">
        <name>thiamine diphosphate</name>
        <dbReference type="ChEBI" id="CHEBI:58937"/>
    </cofactor>
</comment>
<comment type="caution">
    <text evidence="5">The sequence shown here is derived from an EMBL/GenBank/DDBJ whole genome shotgun (WGS) entry which is preliminary data.</text>
</comment>
<dbReference type="InterPro" id="IPR051157">
    <property type="entry name" value="PDH/Transketolase"/>
</dbReference>
<evidence type="ECO:0000256" key="3">
    <source>
        <dbReference type="ARBA" id="ARBA00023052"/>
    </source>
</evidence>
<evidence type="ECO:0000256" key="1">
    <source>
        <dbReference type="ARBA" id="ARBA00001964"/>
    </source>
</evidence>
<dbReference type="FunFam" id="3.40.50.970:FF:000129">
    <property type="entry name" value="Transketolase"/>
    <property type="match status" value="1"/>
</dbReference>
<proteinExistence type="inferred from homology"/>
<dbReference type="PANTHER" id="PTHR43825">
    <property type="entry name" value="PYRUVATE DEHYDROGENASE E1 COMPONENT"/>
    <property type="match status" value="1"/>
</dbReference>
<dbReference type="InterPro" id="IPR029061">
    <property type="entry name" value="THDP-binding"/>
</dbReference>
<dbReference type="InterPro" id="IPR033248">
    <property type="entry name" value="Transketolase_C"/>
</dbReference>
<evidence type="ECO:0000313" key="6">
    <source>
        <dbReference type="Proteomes" id="UP001205748"/>
    </source>
</evidence>
<dbReference type="PANTHER" id="PTHR43825:SF1">
    <property type="entry name" value="TRANSKETOLASE-LIKE PYRIMIDINE-BINDING DOMAIN-CONTAINING PROTEIN"/>
    <property type="match status" value="1"/>
</dbReference>
<evidence type="ECO:0000256" key="2">
    <source>
        <dbReference type="ARBA" id="ARBA00007131"/>
    </source>
</evidence>
<reference evidence="5" key="1">
    <citation type="submission" date="2022-07" db="EMBL/GenBank/DDBJ databases">
        <title>Enhanced cultured diversity of the mouse gut microbiota enables custom-made synthetic communities.</title>
        <authorList>
            <person name="Afrizal A."/>
        </authorList>
    </citation>
    <scope>NUCLEOTIDE SEQUENCE</scope>
    <source>
        <strain evidence="5">DSM 28593</strain>
    </source>
</reference>
<dbReference type="EMBL" id="JANKAS010000009">
    <property type="protein sequence ID" value="MCR1899396.1"/>
    <property type="molecule type" value="Genomic_DNA"/>
</dbReference>
<dbReference type="SUPFAM" id="SSF52922">
    <property type="entry name" value="TK C-terminal domain-like"/>
    <property type="match status" value="1"/>
</dbReference>
<comment type="similarity">
    <text evidence="2">Belongs to the transketolase family.</text>
</comment>
<keyword evidence="3" id="KW-0786">Thiamine pyrophosphate</keyword>
<name>A0AAE3HFV6_9FIRM</name>
<keyword evidence="6" id="KW-1185">Reference proteome</keyword>
<dbReference type="Pfam" id="PF02780">
    <property type="entry name" value="Transketolase_C"/>
    <property type="match status" value="1"/>
</dbReference>
<dbReference type="Gene3D" id="3.40.50.920">
    <property type="match status" value="1"/>
</dbReference>
<dbReference type="AlphaFoldDB" id="A0AAE3HFV6"/>